<gene>
    <name evidence="1" type="ordered locus">BTH_I1899</name>
</gene>
<dbReference type="CDD" id="cd00657">
    <property type="entry name" value="Ferritin_like"/>
    <property type="match status" value="1"/>
</dbReference>
<dbReference type="InterPro" id="IPR011197">
    <property type="entry name" value="UCP012318"/>
</dbReference>
<evidence type="ECO:0000313" key="2">
    <source>
        <dbReference type="Proteomes" id="UP000001930"/>
    </source>
</evidence>
<dbReference type="SUPFAM" id="SSF47240">
    <property type="entry name" value="Ferritin-like"/>
    <property type="match status" value="1"/>
</dbReference>
<dbReference type="InterPro" id="IPR009078">
    <property type="entry name" value="Ferritin-like_SF"/>
</dbReference>
<keyword evidence="2" id="KW-1185">Reference proteome</keyword>
<evidence type="ECO:0000313" key="1">
    <source>
        <dbReference type="EMBL" id="ABC39426.1"/>
    </source>
</evidence>
<dbReference type="Proteomes" id="UP000001930">
    <property type="component" value="Chromosome I"/>
</dbReference>
<dbReference type="Pfam" id="PF04305">
    <property type="entry name" value="DUF455"/>
    <property type="match status" value="1"/>
</dbReference>
<evidence type="ECO:0008006" key="3">
    <source>
        <dbReference type="Google" id="ProtNLM"/>
    </source>
</evidence>
<accession>Q2SXC0</accession>
<protein>
    <recommendedName>
        <fullName evidence="3">DUF455 domain-containing protein</fullName>
    </recommendedName>
</protein>
<dbReference type="PANTHER" id="PTHR42782">
    <property type="entry name" value="SI:CH73-314G15.3"/>
    <property type="match status" value="1"/>
</dbReference>
<reference evidence="1 2" key="1">
    <citation type="journal article" date="2005" name="BMC Genomics">
        <title>Bacterial genome adaptation to niches: divergence of the potential virulence genes in three Burkholderia species of different survival strategies.</title>
        <authorList>
            <person name="Kim H.S."/>
            <person name="Schell M.A."/>
            <person name="Yu Y."/>
            <person name="Ulrich R.L."/>
            <person name="Sarria S.H."/>
            <person name="Nierman W.C."/>
            <person name="DeShazer D."/>
        </authorList>
    </citation>
    <scope>NUCLEOTIDE SEQUENCE [LARGE SCALE GENOMIC DNA]</scope>
    <source>
        <strain evidence="2">ATCC 700388 / DSM 13276 / CCUG 48851 / CIP 106301 / E264</strain>
    </source>
</reference>
<proteinExistence type="predicted"/>
<dbReference type="InterPro" id="IPR007402">
    <property type="entry name" value="DUF455"/>
</dbReference>
<dbReference type="PIRSF" id="PIRSF012318">
    <property type="entry name" value="UCP012318"/>
    <property type="match status" value="1"/>
</dbReference>
<sequence>MARGCVALECGAIESLIVNGCPGRSRARRTRAGRLLMSSVPISLPEPLRCARSDALAALCETDPASKAARVVELRSALVDGRAAAFPDRELSAPAHGLPGRPVRPALVEPRLLARRSMRSPQGRAVLLHALAHIEFNAINLALDAVWRFARMPAAFYADWLKVAAEEAHHFSLLAARLAEFGHAYGDFPAHDGLWEMCERTAGDALARMALVPRTLEARGLDASPPIRARLQQAGDHASAAILDVILRDEIGHVRIGNRWFRHLCDAAGIDPHATYERLAKQYRAPRLRGPFNFEARRAAGFDDDELNALIAQDDDPNA</sequence>
<dbReference type="KEGG" id="bte:BTH_I1899"/>
<dbReference type="PANTHER" id="PTHR42782:SF4">
    <property type="entry name" value="DUF455 DOMAIN-CONTAINING PROTEIN"/>
    <property type="match status" value="1"/>
</dbReference>
<dbReference type="AlphaFoldDB" id="Q2SXC0"/>
<dbReference type="EMBL" id="CP000086">
    <property type="protein sequence ID" value="ABC39426.1"/>
    <property type="molecule type" value="Genomic_DNA"/>
</dbReference>
<organism evidence="1 2">
    <name type="scientific">Burkholderia thailandensis (strain ATCC 700388 / DSM 13276 / CCUG 48851 / CIP 106301 / E264)</name>
    <dbReference type="NCBI Taxonomy" id="271848"/>
    <lineage>
        <taxon>Bacteria</taxon>
        <taxon>Pseudomonadati</taxon>
        <taxon>Pseudomonadota</taxon>
        <taxon>Betaproteobacteria</taxon>
        <taxon>Burkholderiales</taxon>
        <taxon>Burkholderiaceae</taxon>
        <taxon>Burkholderia</taxon>
        <taxon>pseudomallei group</taxon>
    </lineage>
</organism>
<dbReference type="HOGENOM" id="CLU_035354_0_1_4"/>
<name>Q2SXC0_BURTA</name>